<comment type="caution">
    <text evidence="3">The sequence shown here is derived from an EMBL/GenBank/DDBJ whole genome shotgun (WGS) entry which is preliminary data.</text>
</comment>
<evidence type="ECO:0000259" key="2">
    <source>
        <dbReference type="PROSITE" id="PS50234"/>
    </source>
</evidence>
<dbReference type="InterPro" id="IPR036465">
    <property type="entry name" value="vWFA_dom_sf"/>
</dbReference>
<dbReference type="Pfam" id="PF13519">
    <property type="entry name" value="VWA_2"/>
    <property type="match status" value="1"/>
</dbReference>
<sequence>MSFNRRNFWMYPLFQIPAMFLLAFLLAALLFALLGLGRPNVAVAIALDVSSSTYQPQSFNSPGTVMAEEIAAVRSYLAQNSQLKTPNQIQIFAFAGEVIPLTNSFQTDKQLLESELDRTLQNPNLSSQIGGGTDINKAIQKGTEALSSIQDRCRELLLVTDGQAEVSPLVIAQAVGQRVKINAVVVGADAPAIQLAAFTTRGIYLSNQQNNLAALFTDKFFISFNSNIKWVIFWLGAAWIALMWMITIPLDRWIFRGLMSQPPNLAGQLAIGNALFWTVLTPLIVWRIFGLPFGSIC</sequence>
<proteinExistence type="predicted"/>
<evidence type="ECO:0000313" key="4">
    <source>
        <dbReference type="Proteomes" id="UP001576780"/>
    </source>
</evidence>
<evidence type="ECO:0000313" key="3">
    <source>
        <dbReference type="EMBL" id="MFB2837913.1"/>
    </source>
</evidence>
<dbReference type="CDD" id="cd00198">
    <property type="entry name" value="vWFA"/>
    <property type="match status" value="1"/>
</dbReference>
<dbReference type="InterPro" id="IPR002035">
    <property type="entry name" value="VWF_A"/>
</dbReference>
<dbReference type="EMBL" id="JBHFNT010000229">
    <property type="protein sequence ID" value="MFB2837913.1"/>
    <property type="molecule type" value="Genomic_DNA"/>
</dbReference>
<keyword evidence="1" id="KW-0812">Transmembrane</keyword>
<keyword evidence="4" id="KW-1185">Reference proteome</keyword>
<name>A0ABV4WS49_9CYAN</name>
<dbReference type="SUPFAM" id="SSF53300">
    <property type="entry name" value="vWA-like"/>
    <property type="match status" value="1"/>
</dbReference>
<keyword evidence="1" id="KW-0472">Membrane</keyword>
<organism evidence="3 4">
    <name type="scientific">Floridaenema evergladense BLCC-F167</name>
    <dbReference type="NCBI Taxonomy" id="3153639"/>
    <lineage>
        <taxon>Bacteria</taxon>
        <taxon>Bacillati</taxon>
        <taxon>Cyanobacteriota</taxon>
        <taxon>Cyanophyceae</taxon>
        <taxon>Oscillatoriophycideae</taxon>
        <taxon>Aerosakkonematales</taxon>
        <taxon>Aerosakkonemataceae</taxon>
        <taxon>Floridanema</taxon>
        <taxon>Floridanema evergladense</taxon>
    </lineage>
</organism>
<dbReference type="PROSITE" id="PS50234">
    <property type="entry name" value="VWFA"/>
    <property type="match status" value="1"/>
</dbReference>
<protein>
    <submittedName>
        <fullName evidence="3">VWA domain-containing protein</fullName>
    </submittedName>
</protein>
<dbReference type="RefSeq" id="WP_413280250.1">
    <property type="nucleotide sequence ID" value="NZ_JBHFNT010000229.1"/>
</dbReference>
<gene>
    <name evidence="3" type="ORF">ACE1CA_25715</name>
</gene>
<dbReference type="Gene3D" id="3.40.50.410">
    <property type="entry name" value="von Willebrand factor, type A domain"/>
    <property type="match status" value="1"/>
</dbReference>
<feature type="domain" description="VWFA" evidence="2">
    <location>
        <begin position="42"/>
        <end position="220"/>
    </location>
</feature>
<dbReference type="Proteomes" id="UP001576780">
    <property type="component" value="Unassembled WGS sequence"/>
</dbReference>
<dbReference type="SMART" id="SM00327">
    <property type="entry name" value="VWA"/>
    <property type="match status" value="1"/>
</dbReference>
<accession>A0ABV4WS49</accession>
<feature type="transmembrane region" description="Helical" evidence="1">
    <location>
        <begin position="230"/>
        <end position="248"/>
    </location>
</feature>
<feature type="transmembrane region" description="Helical" evidence="1">
    <location>
        <begin position="269"/>
        <end position="289"/>
    </location>
</feature>
<evidence type="ECO:0000256" key="1">
    <source>
        <dbReference type="SAM" id="Phobius"/>
    </source>
</evidence>
<reference evidence="3 4" key="1">
    <citation type="submission" date="2024-09" db="EMBL/GenBank/DDBJ databases">
        <title>Floridaenema gen nov. (Aerosakkonemataceae, Aerosakkonematales ord. nov., Cyanobacteria) from benthic tropical and subtropical fresh waters, with the description of four new species.</title>
        <authorList>
            <person name="Moretto J.A."/>
            <person name="Berthold D.E."/>
            <person name="Lefler F.W."/>
            <person name="Huang I.-S."/>
            <person name="Laughinghouse H. IV."/>
        </authorList>
    </citation>
    <scope>NUCLEOTIDE SEQUENCE [LARGE SCALE GENOMIC DNA]</scope>
    <source>
        <strain evidence="3 4">BLCC-F167</strain>
    </source>
</reference>
<keyword evidence="1" id="KW-1133">Transmembrane helix</keyword>